<protein>
    <recommendedName>
        <fullName evidence="4">Transglutaminase domain-containing protein</fullName>
    </recommendedName>
</protein>
<keyword evidence="3" id="KW-1185">Reference proteome</keyword>
<evidence type="ECO:0000256" key="1">
    <source>
        <dbReference type="SAM" id="SignalP"/>
    </source>
</evidence>
<gene>
    <name evidence="2" type="ORF">QUW02_08090</name>
</gene>
<organism evidence="2 3">
    <name type="scientific">Bacteroides eggerthii</name>
    <dbReference type="NCBI Taxonomy" id="28111"/>
    <lineage>
        <taxon>Bacteria</taxon>
        <taxon>Pseudomonadati</taxon>
        <taxon>Bacteroidota</taxon>
        <taxon>Bacteroidia</taxon>
        <taxon>Bacteroidales</taxon>
        <taxon>Bacteroidaceae</taxon>
        <taxon>Bacteroides</taxon>
    </lineage>
</organism>
<dbReference type="Proteomes" id="UP001228403">
    <property type="component" value="Unassembled WGS sequence"/>
</dbReference>
<evidence type="ECO:0000313" key="2">
    <source>
        <dbReference type="EMBL" id="MDM8145879.1"/>
    </source>
</evidence>
<name>A0ABT7U5W0_9BACE</name>
<proteinExistence type="predicted"/>
<comment type="caution">
    <text evidence="2">The sequence shown here is derived from an EMBL/GenBank/DDBJ whole genome shotgun (WGS) entry which is preliminary data.</text>
</comment>
<dbReference type="EMBL" id="JAUDCF010000016">
    <property type="protein sequence ID" value="MDM8145879.1"/>
    <property type="molecule type" value="Genomic_DNA"/>
</dbReference>
<accession>A0ABT7U5W0</accession>
<evidence type="ECO:0000313" key="3">
    <source>
        <dbReference type="Proteomes" id="UP001228403"/>
    </source>
</evidence>
<evidence type="ECO:0008006" key="4">
    <source>
        <dbReference type="Google" id="ProtNLM"/>
    </source>
</evidence>
<keyword evidence="1" id="KW-0732">Signal</keyword>
<feature type="signal peptide" evidence="1">
    <location>
        <begin position="1"/>
        <end position="19"/>
    </location>
</feature>
<sequence>MKYKLLSIILLLNICPSQAQDKFEEYRKQKQQEFNAFRNKRMEDFNEYRRKRNQQFAEYISKRWSAFQAMKGLERPISPKPKDPIRFKSGLDMPDDEKIPIKKISSIPVAPIKKTPIDLPPVKKNPVDNRKKPTFMFLNTQYSIAWDKYQKVNLQSLSESEIGRCMKEMCKPQHDEFFNDCIMTAHNAYFNGWASYLFAKEVSEKVQGKTDEAIILQNLLLIQMGYDTRICKVGNRLRLMIASDLPIAQAPYITIRKRDYYIMEVKSSSVQIHTYDKNMDKAENYINFGDAEKINLRFKAAAAHIVQSQKYPEMKITVSTNMNLIDFYKQMPVLAGTPWALHSRQAFEKETGKQVLPKLAQILNGKDKITATAMLLDWVQTGFQYKTDGEQFGYEKPFFKEEIFYYPYCDCEDRSILFSYLVHKLLGLETVLVFAPGHLFTAVNFEQSVKGDFIMADNKKYVICDPTFIGAGIGECMPTYKTKNLDIIKIY</sequence>
<reference evidence="3" key="1">
    <citation type="submission" date="2023-07" db="EMBL/GenBank/DDBJ databases">
        <title>Identification and characterization of horizontal gene transfer across gut microbiota members of farm animals based on homology search.</title>
        <authorList>
            <person name="Schwarzerova J."/>
            <person name="Nykrynova M."/>
            <person name="Jureckova K."/>
            <person name="Cejkova D."/>
            <person name="Rychlik I."/>
        </authorList>
    </citation>
    <scope>NUCLEOTIDE SEQUENCE [LARGE SCALE GENOMIC DNA]</scope>
    <source>
        <strain evidence="3">ET4</strain>
    </source>
</reference>
<feature type="chain" id="PRO_5047453069" description="Transglutaminase domain-containing protein" evidence="1">
    <location>
        <begin position="20"/>
        <end position="491"/>
    </location>
</feature>